<proteinExistence type="predicted"/>
<evidence type="ECO:0000313" key="3">
    <source>
        <dbReference type="Proteomes" id="UP000828390"/>
    </source>
</evidence>
<feature type="compositionally biased region" description="Polar residues" evidence="1">
    <location>
        <begin position="238"/>
        <end position="248"/>
    </location>
</feature>
<reference evidence="2" key="2">
    <citation type="submission" date="2020-11" db="EMBL/GenBank/DDBJ databases">
        <authorList>
            <person name="McCartney M.A."/>
            <person name="Auch B."/>
            <person name="Kono T."/>
            <person name="Mallez S."/>
            <person name="Becker A."/>
            <person name="Gohl D.M."/>
            <person name="Silverstein K.A.T."/>
            <person name="Koren S."/>
            <person name="Bechman K.B."/>
            <person name="Herman A."/>
            <person name="Abrahante J.E."/>
            <person name="Garbe J."/>
        </authorList>
    </citation>
    <scope>NUCLEOTIDE SEQUENCE</scope>
    <source>
        <strain evidence="2">Duluth1</strain>
        <tissue evidence="2">Whole animal</tissue>
    </source>
</reference>
<protein>
    <submittedName>
        <fullName evidence="2">Uncharacterized protein</fullName>
    </submittedName>
</protein>
<gene>
    <name evidence="2" type="ORF">DPMN_039904</name>
</gene>
<reference evidence="2" key="1">
    <citation type="journal article" date="2019" name="bioRxiv">
        <title>The Genome of the Zebra Mussel, Dreissena polymorpha: A Resource for Invasive Species Research.</title>
        <authorList>
            <person name="McCartney M.A."/>
            <person name="Auch B."/>
            <person name="Kono T."/>
            <person name="Mallez S."/>
            <person name="Zhang Y."/>
            <person name="Obille A."/>
            <person name="Becker A."/>
            <person name="Abrahante J.E."/>
            <person name="Garbe J."/>
            <person name="Badalamenti J.P."/>
            <person name="Herman A."/>
            <person name="Mangelson H."/>
            <person name="Liachko I."/>
            <person name="Sullivan S."/>
            <person name="Sone E.D."/>
            <person name="Koren S."/>
            <person name="Silverstein K.A.T."/>
            <person name="Beckman K.B."/>
            <person name="Gohl D.M."/>
        </authorList>
    </citation>
    <scope>NUCLEOTIDE SEQUENCE</scope>
    <source>
        <strain evidence="2">Duluth1</strain>
        <tissue evidence="2">Whole animal</tissue>
    </source>
</reference>
<dbReference type="AlphaFoldDB" id="A0A9D4CWT7"/>
<sequence length="390" mass="42390">MSSSDFSEPVHFSKDENGMLETETIPEENGVTKGETKHLNSETTTKATMESEPVQESDNLLISDTIQVSTPCDLEYSEHDSGNYEMDQNVANGDSVVTTNTESIDIDHEIANTYSENACETSGDQQVDVSSHASSQQHQLDVIYTEEQPKTDMTFVPSGLQEPHIYHHTHDPTPYNHDTDHSQTQTHPQVGVFVGTMGPNGNQPDADQIASPDHSHPLPATQGPHPGVHSHAHYCPNQVPSETGTGTPSPNPAPPLGNGSHTQGHQHVVHVHVVPGETFTVKVNDQLQHIRDSLAAWEHGSCLLKNMAAGGLGIFNQVFRRKKLVIRLANAGGLAGWLAGGLAGWLAGWRAGGTSLKLSDVLLRRQVVTSKAQYNITAYMNREYILNVSE</sequence>
<keyword evidence="3" id="KW-1185">Reference proteome</keyword>
<feature type="region of interest" description="Disordered" evidence="1">
    <location>
        <begin position="196"/>
        <end position="263"/>
    </location>
</feature>
<feature type="compositionally biased region" description="Polar residues" evidence="1">
    <location>
        <begin position="41"/>
        <end position="58"/>
    </location>
</feature>
<organism evidence="2 3">
    <name type="scientific">Dreissena polymorpha</name>
    <name type="common">Zebra mussel</name>
    <name type="synonym">Mytilus polymorpha</name>
    <dbReference type="NCBI Taxonomy" id="45954"/>
    <lineage>
        <taxon>Eukaryota</taxon>
        <taxon>Metazoa</taxon>
        <taxon>Spiralia</taxon>
        <taxon>Lophotrochozoa</taxon>
        <taxon>Mollusca</taxon>
        <taxon>Bivalvia</taxon>
        <taxon>Autobranchia</taxon>
        <taxon>Heteroconchia</taxon>
        <taxon>Euheterodonta</taxon>
        <taxon>Imparidentia</taxon>
        <taxon>Neoheterodontei</taxon>
        <taxon>Myida</taxon>
        <taxon>Dreissenoidea</taxon>
        <taxon>Dreissenidae</taxon>
        <taxon>Dreissena</taxon>
    </lineage>
</organism>
<evidence type="ECO:0000256" key="1">
    <source>
        <dbReference type="SAM" id="MobiDB-lite"/>
    </source>
</evidence>
<feature type="region of interest" description="Disordered" evidence="1">
    <location>
        <begin position="1"/>
        <end position="58"/>
    </location>
</feature>
<name>A0A9D4CWT7_DREPO</name>
<evidence type="ECO:0000313" key="2">
    <source>
        <dbReference type="EMBL" id="KAH3733476.1"/>
    </source>
</evidence>
<feature type="compositionally biased region" description="Basic and acidic residues" evidence="1">
    <location>
        <begin position="166"/>
        <end position="181"/>
    </location>
</feature>
<feature type="region of interest" description="Disordered" evidence="1">
    <location>
        <begin position="166"/>
        <end position="185"/>
    </location>
</feature>
<dbReference type="EMBL" id="JAIWYP010000011">
    <property type="protein sequence ID" value="KAH3733476.1"/>
    <property type="molecule type" value="Genomic_DNA"/>
</dbReference>
<dbReference type="Proteomes" id="UP000828390">
    <property type="component" value="Unassembled WGS sequence"/>
</dbReference>
<comment type="caution">
    <text evidence="2">The sequence shown here is derived from an EMBL/GenBank/DDBJ whole genome shotgun (WGS) entry which is preliminary data.</text>
</comment>
<accession>A0A9D4CWT7</accession>